<comment type="similarity">
    <text evidence="4 14">Belongs to the AdoMet synthase 2 family.</text>
</comment>
<evidence type="ECO:0000256" key="12">
    <source>
        <dbReference type="ARBA" id="ARBA00032151"/>
    </source>
</evidence>
<evidence type="ECO:0000313" key="15">
    <source>
        <dbReference type="EMBL" id="ELZ61543.1"/>
    </source>
</evidence>
<evidence type="ECO:0000256" key="10">
    <source>
        <dbReference type="ARBA" id="ARBA00022840"/>
    </source>
</evidence>
<dbReference type="HAMAP" id="MF_00136">
    <property type="entry name" value="S_AdoMet_synth2"/>
    <property type="match status" value="1"/>
</dbReference>
<dbReference type="Gene3D" id="3.30.300.280">
    <property type="entry name" value="S-adenosylmethionine synthetase, C-terminal domain"/>
    <property type="match status" value="2"/>
</dbReference>
<evidence type="ECO:0000256" key="2">
    <source>
        <dbReference type="ARBA" id="ARBA00003775"/>
    </source>
</evidence>
<dbReference type="PANTHER" id="PTHR36697">
    <property type="entry name" value="S-ADENOSYLMETHIONINE SYNTHASE"/>
    <property type="match status" value="1"/>
</dbReference>
<evidence type="ECO:0000256" key="9">
    <source>
        <dbReference type="ARBA" id="ARBA00022741"/>
    </source>
</evidence>
<evidence type="ECO:0000256" key="13">
    <source>
        <dbReference type="ARBA" id="ARBA00048344"/>
    </source>
</evidence>
<evidence type="ECO:0000256" key="3">
    <source>
        <dbReference type="ARBA" id="ARBA00005224"/>
    </source>
</evidence>
<keyword evidence="11 14" id="KW-0460">Magnesium</keyword>
<dbReference type="OrthoDB" id="204488at2157"/>
<evidence type="ECO:0000256" key="4">
    <source>
        <dbReference type="ARBA" id="ARBA00009691"/>
    </source>
</evidence>
<dbReference type="GO" id="GO:0000287">
    <property type="term" value="F:magnesium ion binding"/>
    <property type="evidence" value="ECO:0007669"/>
    <property type="project" value="UniProtKB-UniRule"/>
</dbReference>
<accession>M0FQJ6</accession>
<keyword evidence="10 14" id="KW-0067">ATP-binding</keyword>
<dbReference type="PATRIC" id="fig|1227481.4.peg.152"/>
<evidence type="ECO:0000256" key="5">
    <source>
        <dbReference type="ARBA" id="ARBA00012828"/>
    </source>
</evidence>
<comment type="caution">
    <text evidence="15">The sequence shown here is derived from an EMBL/GenBank/DDBJ whole genome shotgun (WGS) entry which is preliminary data.</text>
</comment>
<dbReference type="AlphaFoldDB" id="M0FQJ6"/>
<comment type="catalytic activity">
    <reaction evidence="13 14">
        <text>L-methionine + ATP + H2O = S-adenosyl-L-methionine + phosphate + diphosphate</text>
        <dbReference type="Rhea" id="RHEA:21080"/>
        <dbReference type="ChEBI" id="CHEBI:15377"/>
        <dbReference type="ChEBI" id="CHEBI:30616"/>
        <dbReference type="ChEBI" id="CHEBI:33019"/>
        <dbReference type="ChEBI" id="CHEBI:43474"/>
        <dbReference type="ChEBI" id="CHEBI:57844"/>
        <dbReference type="ChEBI" id="CHEBI:59789"/>
        <dbReference type="EC" id="2.5.1.6"/>
    </reaction>
</comment>
<keyword evidence="9 14" id="KW-0547">Nucleotide-binding</keyword>
<evidence type="ECO:0000256" key="1">
    <source>
        <dbReference type="ARBA" id="ARBA00001946"/>
    </source>
</evidence>
<dbReference type="Pfam" id="PF01941">
    <property type="entry name" value="AdoMet_Synthase"/>
    <property type="match status" value="1"/>
</dbReference>
<dbReference type="GO" id="GO:0004478">
    <property type="term" value="F:methionine adenosyltransferase activity"/>
    <property type="evidence" value="ECO:0007669"/>
    <property type="project" value="UniProtKB-UniRule"/>
</dbReference>
<dbReference type="UniPathway" id="UPA00315">
    <property type="reaction ID" value="UER00080"/>
</dbReference>
<dbReference type="PANTHER" id="PTHR36697:SF1">
    <property type="entry name" value="S-ADENOSYLMETHIONINE SYNTHASE"/>
    <property type="match status" value="1"/>
</dbReference>
<dbReference type="EC" id="2.5.1.6" evidence="5 14"/>
<feature type="binding site" evidence="14">
    <location>
        <begin position="136"/>
        <end position="141"/>
    </location>
    <ligand>
        <name>ATP</name>
        <dbReference type="ChEBI" id="CHEBI:30616"/>
    </ligand>
</feature>
<dbReference type="NCBIfam" id="NF003366">
    <property type="entry name" value="PRK04439.1-5"/>
    <property type="match status" value="1"/>
</dbReference>
<dbReference type="InterPro" id="IPR002795">
    <property type="entry name" value="S-AdoMet_synthetase_arc"/>
</dbReference>
<comment type="cofactor">
    <cofactor evidence="1 14">
        <name>Mg(2+)</name>
        <dbReference type="ChEBI" id="CHEBI:18420"/>
    </cofactor>
</comment>
<evidence type="ECO:0000256" key="14">
    <source>
        <dbReference type="HAMAP-Rule" id="MF_00136"/>
    </source>
</evidence>
<evidence type="ECO:0000256" key="8">
    <source>
        <dbReference type="ARBA" id="ARBA00022679"/>
    </source>
</evidence>
<keyword evidence="8 14" id="KW-0808">Transferase</keyword>
<proteinExistence type="inferred from homology"/>
<keyword evidence="7 14" id="KW-0554">One-carbon metabolism</keyword>
<dbReference type="Gene3D" id="3.30.300.10">
    <property type="match status" value="1"/>
</dbReference>
<dbReference type="GO" id="GO:0005524">
    <property type="term" value="F:ATP binding"/>
    <property type="evidence" value="ECO:0007669"/>
    <property type="project" value="UniProtKB-UniRule"/>
</dbReference>
<dbReference type="Proteomes" id="UP000011689">
    <property type="component" value="Unassembled WGS sequence"/>
</dbReference>
<dbReference type="GO" id="GO:0006730">
    <property type="term" value="P:one-carbon metabolic process"/>
    <property type="evidence" value="ECO:0007669"/>
    <property type="project" value="UniProtKB-KW"/>
</dbReference>
<evidence type="ECO:0000256" key="7">
    <source>
        <dbReference type="ARBA" id="ARBA00022563"/>
    </source>
</evidence>
<evidence type="ECO:0000256" key="11">
    <source>
        <dbReference type="ARBA" id="ARBA00022842"/>
    </source>
</evidence>
<dbReference type="GeneID" id="72714538"/>
<gene>
    <name evidence="14" type="primary">mat</name>
    <name evidence="15" type="ORF">C467_00881</name>
</gene>
<keyword evidence="16" id="KW-1185">Reference proteome</keyword>
<dbReference type="InterPro" id="IPR042544">
    <property type="entry name" value="AdoMet_synthase_3"/>
</dbReference>
<dbReference type="RefSeq" id="WP_008580870.1">
    <property type="nucleotide sequence ID" value="NZ_AOJO01000005.1"/>
</dbReference>
<name>M0FQJ6_9EURY</name>
<sequence>MDRNIQVSRLDRQAVEDQEVEIVERKGIGHPDSICDGVAESVSRALSQLYLDRVGKVLHYNTDETQLVAGRAAPAFGGGEVVEPIYILIVGRATKEYDGEQLPVDSTALAAARDYLSETIPELEYGTDVVVDVKLGEGSGDLQDVFGEETQEVPMANDTSYGVGHAPLTETETIVREAERALNGPYHDDHPELGPDVKIMGKREGDRIDITVAAAMVDAYVDGLDEYDDAVASVREYVDDLARGYTDREVHVDVNTADDYDEGSVYLTVTGTSAEQGDDGSVGRGNRANGLITPNRPMSMEATSGKNPVNHIGKIYNLLSTRVAESVTAEVDGIRDLQVRLLSQIGRPIDEPHVADAQIVTEDGVELSDIEADVLAIVDRELADVTDVTRSVIEGDVSTF</sequence>
<evidence type="ECO:0000256" key="6">
    <source>
        <dbReference type="ARBA" id="ARBA00020319"/>
    </source>
</evidence>
<comment type="function">
    <text evidence="2 14">Catalyzes the formation of S-adenosylmethionine from methionine and ATP.</text>
</comment>
<reference evidence="15 16" key="1">
    <citation type="journal article" date="2014" name="PLoS Genet.">
        <title>Phylogenetically driven sequencing of extremely halophilic archaea reveals strategies for static and dynamic osmo-response.</title>
        <authorList>
            <person name="Becker E.A."/>
            <person name="Seitzer P.M."/>
            <person name="Tritt A."/>
            <person name="Larsen D."/>
            <person name="Krusor M."/>
            <person name="Yao A.I."/>
            <person name="Wu D."/>
            <person name="Madern D."/>
            <person name="Eisen J.A."/>
            <person name="Darling A.E."/>
            <person name="Facciotti M.T."/>
        </authorList>
    </citation>
    <scope>NUCLEOTIDE SEQUENCE [LARGE SCALE GENOMIC DNA]</scope>
    <source>
        <strain evidence="15 16">ATCC 700873</strain>
    </source>
</reference>
<dbReference type="InterPro" id="IPR027790">
    <property type="entry name" value="AdoMet_synthase_2_family"/>
</dbReference>
<dbReference type="STRING" id="1227481.C467_00881"/>
<dbReference type="EMBL" id="AOJO01000005">
    <property type="protein sequence ID" value="ELZ61543.1"/>
    <property type="molecule type" value="Genomic_DNA"/>
</dbReference>
<dbReference type="NCBIfam" id="NF003364">
    <property type="entry name" value="PRK04439.1-3"/>
    <property type="match status" value="1"/>
</dbReference>
<organism evidence="15 16">
    <name type="scientific">Halorubrum hochstenium ATCC 700873</name>
    <dbReference type="NCBI Taxonomy" id="1227481"/>
    <lineage>
        <taxon>Archaea</taxon>
        <taxon>Methanobacteriati</taxon>
        <taxon>Methanobacteriota</taxon>
        <taxon>Stenosarchaea group</taxon>
        <taxon>Halobacteria</taxon>
        <taxon>Halobacteriales</taxon>
        <taxon>Haloferacaceae</taxon>
        <taxon>Halorubrum</taxon>
    </lineage>
</organism>
<dbReference type="GO" id="GO:0006556">
    <property type="term" value="P:S-adenosylmethionine biosynthetic process"/>
    <property type="evidence" value="ECO:0007669"/>
    <property type="project" value="UniProtKB-UniRule"/>
</dbReference>
<comment type="pathway">
    <text evidence="3 14">Amino-acid biosynthesis; S-adenosyl-L-methionine biosynthesis; S-adenosyl-L-methionine from L-methionine: step 1/1.</text>
</comment>
<evidence type="ECO:0000313" key="16">
    <source>
        <dbReference type="Proteomes" id="UP000011689"/>
    </source>
</evidence>
<protein>
    <recommendedName>
        <fullName evidence="6 14">S-adenosylmethionine synthase</fullName>
        <shortName evidence="14">AdoMet synthase</shortName>
        <ecNumber evidence="5 14">2.5.1.6</ecNumber>
    </recommendedName>
    <alternativeName>
        <fullName evidence="12 14">Methionine adenosyltransferase</fullName>
    </alternativeName>
</protein>